<dbReference type="InParanoid" id="B9TLP8"/>
<dbReference type="EMBL" id="EQ987205">
    <property type="protein sequence ID" value="EEF23215.1"/>
    <property type="molecule type" value="Genomic_DNA"/>
</dbReference>
<gene>
    <name evidence="1" type="ORF">RCOM_1986070</name>
</gene>
<proteinExistence type="predicted"/>
<evidence type="ECO:0000313" key="2">
    <source>
        <dbReference type="Proteomes" id="UP000008311"/>
    </source>
</evidence>
<dbReference type="AlphaFoldDB" id="B9TLP8"/>
<sequence length="75" mass="8582">MNTIPTRNDPHAATRKQSFYPAAAIPARHPGLSDAPPQRTGHVIAILTRDERLYVDLNRQFEHNGQHVVVWCRDR</sequence>
<dbReference type="Proteomes" id="UP000008311">
    <property type="component" value="Unassembled WGS sequence"/>
</dbReference>
<protein>
    <submittedName>
        <fullName evidence="1">Uncharacterized protein</fullName>
    </submittedName>
</protein>
<evidence type="ECO:0000313" key="1">
    <source>
        <dbReference type="EMBL" id="EEF23215.1"/>
    </source>
</evidence>
<name>B9TLP8_RICCO</name>
<feature type="non-terminal residue" evidence="1">
    <location>
        <position position="75"/>
    </location>
</feature>
<reference evidence="2" key="1">
    <citation type="journal article" date="2010" name="Nat. Biotechnol.">
        <title>Draft genome sequence of the oilseed species Ricinus communis.</title>
        <authorList>
            <person name="Chan A.P."/>
            <person name="Crabtree J."/>
            <person name="Zhao Q."/>
            <person name="Lorenzi H."/>
            <person name="Orvis J."/>
            <person name="Puiu D."/>
            <person name="Melake-Berhan A."/>
            <person name="Jones K.M."/>
            <person name="Redman J."/>
            <person name="Chen G."/>
            <person name="Cahoon E.B."/>
            <person name="Gedil M."/>
            <person name="Stanke M."/>
            <person name="Haas B.J."/>
            <person name="Wortman J.R."/>
            <person name="Fraser-Liggett C.M."/>
            <person name="Ravel J."/>
            <person name="Rabinowicz P.D."/>
        </authorList>
    </citation>
    <scope>NUCLEOTIDE SEQUENCE [LARGE SCALE GENOMIC DNA]</scope>
    <source>
        <strain evidence="2">cv. Hale</strain>
    </source>
</reference>
<organism evidence="1 2">
    <name type="scientific">Ricinus communis</name>
    <name type="common">Castor bean</name>
    <dbReference type="NCBI Taxonomy" id="3988"/>
    <lineage>
        <taxon>Eukaryota</taxon>
        <taxon>Viridiplantae</taxon>
        <taxon>Streptophyta</taxon>
        <taxon>Embryophyta</taxon>
        <taxon>Tracheophyta</taxon>
        <taxon>Spermatophyta</taxon>
        <taxon>Magnoliopsida</taxon>
        <taxon>eudicotyledons</taxon>
        <taxon>Gunneridae</taxon>
        <taxon>Pentapetalae</taxon>
        <taxon>rosids</taxon>
        <taxon>fabids</taxon>
        <taxon>Malpighiales</taxon>
        <taxon>Euphorbiaceae</taxon>
        <taxon>Acalyphoideae</taxon>
        <taxon>Acalypheae</taxon>
        <taxon>Ricinus</taxon>
    </lineage>
</organism>
<accession>B9TLP8</accession>
<keyword evidence="2" id="KW-1185">Reference proteome</keyword>